<accession>A0ABW5G8V6</accession>
<evidence type="ECO:0000313" key="2">
    <source>
        <dbReference type="EMBL" id="MFD2457616.1"/>
    </source>
</evidence>
<evidence type="ECO:0000256" key="1">
    <source>
        <dbReference type="SAM" id="SignalP"/>
    </source>
</evidence>
<dbReference type="EMBL" id="JBHUKU010000002">
    <property type="protein sequence ID" value="MFD2457616.1"/>
    <property type="molecule type" value="Genomic_DNA"/>
</dbReference>
<comment type="caution">
    <text evidence="2">The sequence shown here is derived from an EMBL/GenBank/DDBJ whole genome shotgun (WGS) entry which is preliminary data.</text>
</comment>
<protein>
    <submittedName>
        <fullName evidence="2">Uncharacterized protein</fullName>
    </submittedName>
</protein>
<reference evidence="3" key="1">
    <citation type="journal article" date="2019" name="Int. J. Syst. Evol. Microbiol.">
        <title>The Global Catalogue of Microorganisms (GCM) 10K type strain sequencing project: providing services to taxonomists for standard genome sequencing and annotation.</title>
        <authorList>
            <consortium name="The Broad Institute Genomics Platform"/>
            <consortium name="The Broad Institute Genome Sequencing Center for Infectious Disease"/>
            <person name="Wu L."/>
            <person name="Ma J."/>
        </authorList>
    </citation>
    <scope>NUCLEOTIDE SEQUENCE [LARGE SCALE GENOMIC DNA]</scope>
    <source>
        <strain evidence="3">CGMCC 4.7643</strain>
    </source>
</reference>
<name>A0ABW5G8V6_9PSEU</name>
<feature type="signal peptide" evidence="1">
    <location>
        <begin position="1"/>
        <end position="34"/>
    </location>
</feature>
<proteinExistence type="predicted"/>
<organism evidence="2 3">
    <name type="scientific">Amycolatopsis samaneae</name>
    <dbReference type="NCBI Taxonomy" id="664691"/>
    <lineage>
        <taxon>Bacteria</taxon>
        <taxon>Bacillati</taxon>
        <taxon>Actinomycetota</taxon>
        <taxon>Actinomycetes</taxon>
        <taxon>Pseudonocardiales</taxon>
        <taxon>Pseudonocardiaceae</taxon>
        <taxon>Amycolatopsis</taxon>
    </lineage>
</organism>
<feature type="chain" id="PRO_5045576407" evidence="1">
    <location>
        <begin position="35"/>
        <end position="215"/>
    </location>
</feature>
<gene>
    <name evidence="2" type="ORF">ACFSYJ_03350</name>
</gene>
<evidence type="ECO:0000313" key="3">
    <source>
        <dbReference type="Proteomes" id="UP001597419"/>
    </source>
</evidence>
<dbReference type="RefSeq" id="WP_345389095.1">
    <property type="nucleotide sequence ID" value="NZ_BAABHG010000003.1"/>
</dbReference>
<dbReference type="Proteomes" id="UP001597419">
    <property type="component" value="Unassembled WGS sequence"/>
</dbReference>
<keyword evidence="1" id="KW-0732">Signal</keyword>
<keyword evidence="3" id="KW-1185">Reference proteome</keyword>
<sequence length="215" mass="22314">MSTVARTRRARRLAALTAATTVGLGTLVATPATAATPIPIPMSYKVSGTTTVKKTGSTMTLGPGTLKGNLLVDTSTNTVGLKGDLVLPESQTDISLLAGLFRIKAKVKITPTAPVTGTIAKGTLTTHASANMEISDIWAGPIVPVFPIPTVPGSCKTVKPIEMDLSATNVNIFKPPIKMSGKYTIPEFTNCFIADIALGAMVSGPDNTLEFSMTP</sequence>